<evidence type="ECO:0000256" key="1">
    <source>
        <dbReference type="ARBA" id="ARBA00022723"/>
    </source>
</evidence>
<sequence>YRSRYVIMGRRGCERGECNTFVLLVAQVAVLVVIVASTIASCSRPAADAISQHIVVGEQEGWTLPPGSSGQLNYSWWVHQRAFHVGDILVFEYQPDLHDVLLVEKDDYENCNTSAPLVRYSNGNTSIRLEKSGVWYFICGLLDHCAFGQKLAVTCLDPTPSKQLPSINPPISTPPPSTSFPNFPSMPPTPNLDRPSPSNSYPPYFDPAPPTSNTPFATPNPFVNSPPPLTPTIDPSSPSSCPSNVPPPFVSPPTISTPCVCQVLPPPPPPLTLSPSPPTPITLPPPPSSNLSPPPPPSNLSPLVPSSNFSPSLNPNPKACVAILINAYLLFETLTARVQFIEGNN</sequence>
<dbReference type="InterPro" id="IPR008972">
    <property type="entry name" value="Cupredoxin"/>
</dbReference>
<evidence type="ECO:0000259" key="5">
    <source>
        <dbReference type="PROSITE" id="PS51485"/>
    </source>
</evidence>
<dbReference type="PANTHER" id="PTHR33021:SF339">
    <property type="entry name" value="OS07G0570600 PROTEIN"/>
    <property type="match status" value="1"/>
</dbReference>
<name>A0A9D4Z9X7_ADICA</name>
<feature type="region of interest" description="Disordered" evidence="3">
    <location>
        <begin position="270"/>
        <end position="303"/>
    </location>
</feature>
<dbReference type="Pfam" id="PF02298">
    <property type="entry name" value="Cu_bind_like"/>
    <property type="match status" value="1"/>
</dbReference>
<feature type="compositionally biased region" description="Low complexity" evidence="3">
    <location>
        <begin position="231"/>
        <end position="243"/>
    </location>
</feature>
<feature type="domain" description="Phytocyanin" evidence="5">
    <location>
        <begin position="52"/>
        <end position="157"/>
    </location>
</feature>
<dbReference type="GO" id="GO:0005886">
    <property type="term" value="C:plasma membrane"/>
    <property type="evidence" value="ECO:0007669"/>
    <property type="project" value="TreeGrafter"/>
</dbReference>
<evidence type="ECO:0000256" key="4">
    <source>
        <dbReference type="SAM" id="Phobius"/>
    </source>
</evidence>
<evidence type="ECO:0000256" key="2">
    <source>
        <dbReference type="ARBA" id="ARBA00023180"/>
    </source>
</evidence>
<keyword evidence="1" id="KW-0479">Metal-binding</keyword>
<organism evidence="6 7">
    <name type="scientific">Adiantum capillus-veneris</name>
    <name type="common">Maidenhair fern</name>
    <dbReference type="NCBI Taxonomy" id="13818"/>
    <lineage>
        <taxon>Eukaryota</taxon>
        <taxon>Viridiplantae</taxon>
        <taxon>Streptophyta</taxon>
        <taxon>Embryophyta</taxon>
        <taxon>Tracheophyta</taxon>
        <taxon>Polypodiopsida</taxon>
        <taxon>Polypodiidae</taxon>
        <taxon>Polypodiales</taxon>
        <taxon>Pteridineae</taxon>
        <taxon>Pteridaceae</taxon>
        <taxon>Vittarioideae</taxon>
        <taxon>Adiantum</taxon>
    </lineage>
</organism>
<evidence type="ECO:0000313" key="7">
    <source>
        <dbReference type="Proteomes" id="UP000886520"/>
    </source>
</evidence>
<dbReference type="PANTHER" id="PTHR33021">
    <property type="entry name" value="BLUE COPPER PROTEIN"/>
    <property type="match status" value="1"/>
</dbReference>
<dbReference type="OrthoDB" id="1933492at2759"/>
<feature type="transmembrane region" description="Helical" evidence="4">
    <location>
        <begin position="21"/>
        <end position="40"/>
    </location>
</feature>
<evidence type="ECO:0000256" key="3">
    <source>
        <dbReference type="SAM" id="MobiDB-lite"/>
    </source>
</evidence>
<dbReference type="Gene3D" id="2.60.40.420">
    <property type="entry name" value="Cupredoxins - blue copper proteins"/>
    <property type="match status" value="1"/>
</dbReference>
<dbReference type="FunFam" id="2.60.40.420:FF:000003">
    <property type="entry name" value="Blue copper"/>
    <property type="match status" value="1"/>
</dbReference>
<dbReference type="EMBL" id="JABFUD020000017">
    <property type="protein sequence ID" value="KAI5067688.1"/>
    <property type="molecule type" value="Genomic_DNA"/>
</dbReference>
<dbReference type="GO" id="GO:0009055">
    <property type="term" value="F:electron transfer activity"/>
    <property type="evidence" value="ECO:0007669"/>
    <property type="project" value="InterPro"/>
</dbReference>
<dbReference type="SUPFAM" id="SSF49503">
    <property type="entry name" value="Cupredoxins"/>
    <property type="match status" value="1"/>
</dbReference>
<feature type="compositionally biased region" description="Pro residues" evidence="3">
    <location>
        <begin position="270"/>
        <end position="299"/>
    </location>
</feature>
<keyword evidence="7" id="KW-1185">Reference proteome</keyword>
<keyword evidence="4" id="KW-0472">Membrane</keyword>
<dbReference type="Proteomes" id="UP000886520">
    <property type="component" value="Chromosome 17"/>
</dbReference>
<dbReference type="PROSITE" id="PS51485">
    <property type="entry name" value="PHYTOCYANIN"/>
    <property type="match status" value="1"/>
</dbReference>
<feature type="region of interest" description="Disordered" evidence="3">
    <location>
        <begin position="164"/>
        <end position="245"/>
    </location>
</feature>
<feature type="compositionally biased region" description="Polar residues" evidence="3">
    <location>
        <begin position="213"/>
        <end position="223"/>
    </location>
</feature>
<keyword evidence="4" id="KW-1133">Transmembrane helix</keyword>
<dbReference type="InterPro" id="IPR003245">
    <property type="entry name" value="Phytocyanin_dom"/>
</dbReference>
<evidence type="ECO:0000313" key="6">
    <source>
        <dbReference type="EMBL" id="KAI5067688.1"/>
    </source>
</evidence>
<dbReference type="AlphaFoldDB" id="A0A9D4Z9X7"/>
<accession>A0A9D4Z9X7</accession>
<proteinExistence type="predicted"/>
<dbReference type="InterPro" id="IPR039391">
    <property type="entry name" value="Phytocyanin-like"/>
</dbReference>
<feature type="non-terminal residue" evidence="6">
    <location>
        <position position="1"/>
    </location>
</feature>
<dbReference type="CDD" id="cd04216">
    <property type="entry name" value="Phytocyanin"/>
    <property type="match status" value="1"/>
</dbReference>
<reference evidence="6" key="1">
    <citation type="submission" date="2021-01" db="EMBL/GenBank/DDBJ databases">
        <title>Adiantum capillus-veneris genome.</title>
        <authorList>
            <person name="Fang Y."/>
            <person name="Liao Q."/>
        </authorList>
    </citation>
    <scope>NUCLEOTIDE SEQUENCE</scope>
    <source>
        <strain evidence="6">H3</strain>
        <tissue evidence="6">Leaf</tissue>
    </source>
</reference>
<keyword evidence="4" id="KW-0812">Transmembrane</keyword>
<comment type="caution">
    <text evidence="6">The sequence shown here is derived from an EMBL/GenBank/DDBJ whole genome shotgun (WGS) entry which is preliminary data.</text>
</comment>
<protein>
    <recommendedName>
        <fullName evidence="5">Phytocyanin domain-containing protein</fullName>
    </recommendedName>
</protein>
<feature type="compositionally biased region" description="Pro residues" evidence="3">
    <location>
        <begin position="167"/>
        <end position="190"/>
    </location>
</feature>
<gene>
    <name evidence="6" type="ORF">GOP47_0018216</name>
</gene>
<dbReference type="GO" id="GO:0046872">
    <property type="term" value="F:metal ion binding"/>
    <property type="evidence" value="ECO:0007669"/>
    <property type="project" value="UniProtKB-KW"/>
</dbReference>
<keyword evidence="2" id="KW-0325">Glycoprotein</keyword>